<name>A0A433SDS1_9BURK</name>
<sequence length="391" mass="41595" precursor="true">MIIIPIDSYQKRKDIMKKTLLASAVIGMLAAPAWAQSEATLYGTLDVGYGVGNQGIYEGAATGNGKFQQWGGSKATSVWGLKGSEDLGNGLKAYFQLESEINPEDGASEGFNRAAFVGLAGNFGAIQAGRQSTVASNIMSEFDVSGAPALTSSLGNAGVSGDAQRFADGTYDHADSVIAYVSPEFSGFSFQAAVILKNDDAFGLDGMNTGSDIWGNPLYASAKTIYTIGAMYSYGDFTIGAVYESKPASMPGTDISASWGIGAKYDFGSFLVSASYFDNHLKNDGRGFSLGIAAPISNTAFTVGAQVAYNMKAYSGTETKYAWIPSGSTWVPYAYDTDREVKPLAWELFATYDLSKRTQLYVQYGGTNNDAETFNAAERKYSASIGMIHNF</sequence>
<keyword evidence="7" id="KW-0406">Ion transport</keyword>
<evidence type="ECO:0000259" key="12">
    <source>
        <dbReference type="Pfam" id="PF13609"/>
    </source>
</evidence>
<dbReference type="AlphaFoldDB" id="A0A433SDS1"/>
<comment type="subcellular location">
    <subcellularLocation>
        <location evidence="1">Cell outer membrane</location>
        <topology evidence="1">Multi-pass membrane protein</topology>
    </subcellularLocation>
</comment>
<dbReference type="InterPro" id="IPR033900">
    <property type="entry name" value="Gram_neg_porin_domain"/>
</dbReference>
<feature type="chain" id="PRO_5018998180" evidence="11">
    <location>
        <begin position="36"/>
        <end position="391"/>
    </location>
</feature>
<feature type="signal peptide" evidence="11">
    <location>
        <begin position="1"/>
        <end position="35"/>
    </location>
</feature>
<dbReference type="InterPro" id="IPR050298">
    <property type="entry name" value="Gram-neg_bact_OMP"/>
</dbReference>
<comment type="caution">
    <text evidence="13">The sequence shown here is derived from an EMBL/GenBank/DDBJ whole genome shotgun (WGS) entry which is preliminary data.</text>
</comment>
<dbReference type="SUPFAM" id="SSF56935">
    <property type="entry name" value="Porins"/>
    <property type="match status" value="1"/>
</dbReference>
<evidence type="ECO:0000256" key="10">
    <source>
        <dbReference type="ARBA" id="ARBA00023237"/>
    </source>
</evidence>
<keyword evidence="8" id="KW-0626">Porin</keyword>
<dbReference type="PANTHER" id="PTHR34501:SF9">
    <property type="entry name" value="MAJOR OUTER MEMBRANE PROTEIN P.IA"/>
    <property type="match status" value="1"/>
</dbReference>
<keyword evidence="9" id="KW-0472">Membrane</keyword>
<evidence type="ECO:0000256" key="8">
    <source>
        <dbReference type="ARBA" id="ARBA00023114"/>
    </source>
</evidence>
<dbReference type="GO" id="GO:0015288">
    <property type="term" value="F:porin activity"/>
    <property type="evidence" value="ECO:0007669"/>
    <property type="project" value="UniProtKB-KW"/>
</dbReference>
<keyword evidence="14" id="KW-1185">Reference proteome</keyword>
<evidence type="ECO:0000256" key="2">
    <source>
        <dbReference type="ARBA" id="ARBA00011233"/>
    </source>
</evidence>
<dbReference type="GO" id="GO:0046930">
    <property type="term" value="C:pore complex"/>
    <property type="evidence" value="ECO:0007669"/>
    <property type="project" value="UniProtKB-KW"/>
</dbReference>
<evidence type="ECO:0000256" key="4">
    <source>
        <dbReference type="ARBA" id="ARBA00022452"/>
    </source>
</evidence>
<evidence type="ECO:0000256" key="7">
    <source>
        <dbReference type="ARBA" id="ARBA00023065"/>
    </source>
</evidence>
<organism evidence="13 14">
    <name type="scientific">Saezia sanguinis</name>
    <dbReference type="NCBI Taxonomy" id="1965230"/>
    <lineage>
        <taxon>Bacteria</taxon>
        <taxon>Pseudomonadati</taxon>
        <taxon>Pseudomonadota</taxon>
        <taxon>Betaproteobacteria</taxon>
        <taxon>Burkholderiales</taxon>
        <taxon>Saeziaceae</taxon>
        <taxon>Saezia</taxon>
    </lineage>
</organism>
<dbReference type="GO" id="GO:0009279">
    <property type="term" value="C:cell outer membrane"/>
    <property type="evidence" value="ECO:0007669"/>
    <property type="project" value="UniProtKB-SubCell"/>
</dbReference>
<keyword evidence="4" id="KW-1134">Transmembrane beta strand</keyword>
<evidence type="ECO:0000256" key="6">
    <source>
        <dbReference type="ARBA" id="ARBA00022729"/>
    </source>
</evidence>
<feature type="domain" description="Porin" evidence="12">
    <location>
        <begin position="22"/>
        <end position="371"/>
    </location>
</feature>
<dbReference type="Pfam" id="PF13609">
    <property type="entry name" value="Porin_4"/>
    <property type="match status" value="1"/>
</dbReference>
<evidence type="ECO:0000256" key="9">
    <source>
        <dbReference type="ARBA" id="ARBA00023136"/>
    </source>
</evidence>
<comment type="subunit">
    <text evidence="2">Homotrimer.</text>
</comment>
<evidence type="ECO:0000313" key="13">
    <source>
        <dbReference type="EMBL" id="RUS66878.1"/>
    </source>
</evidence>
<reference evidence="13 14" key="1">
    <citation type="submission" date="2018-01" db="EMBL/GenBank/DDBJ databases">
        <title>Saezia sanguinis gen. nov., sp. nov., in the order Burkholderiales isolated from human blood.</title>
        <authorList>
            <person name="Medina-Pascual M.J."/>
            <person name="Valdezate S."/>
            <person name="Monzon S."/>
            <person name="Cuesta I."/>
            <person name="Carrasco G."/>
            <person name="Villalon P."/>
            <person name="Saez-Nieto J.A."/>
        </authorList>
    </citation>
    <scope>NUCLEOTIDE SEQUENCE [LARGE SCALE GENOMIC DNA]</scope>
    <source>
        <strain evidence="13 14">CNM695-12</strain>
    </source>
</reference>
<dbReference type="Gene3D" id="2.40.160.10">
    <property type="entry name" value="Porin"/>
    <property type="match status" value="1"/>
</dbReference>
<evidence type="ECO:0000256" key="5">
    <source>
        <dbReference type="ARBA" id="ARBA00022692"/>
    </source>
</evidence>
<dbReference type="PRINTS" id="PR00184">
    <property type="entry name" value="NEISSPPORIN"/>
</dbReference>
<evidence type="ECO:0000256" key="3">
    <source>
        <dbReference type="ARBA" id="ARBA00022448"/>
    </source>
</evidence>
<keyword evidence="10" id="KW-0998">Cell outer membrane</keyword>
<dbReference type="CDD" id="cd00342">
    <property type="entry name" value="gram_neg_porins"/>
    <property type="match status" value="1"/>
</dbReference>
<dbReference type="InterPro" id="IPR023614">
    <property type="entry name" value="Porin_dom_sf"/>
</dbReference>
<keyword evidence="6 11" id="KW-0732">Signal</keyword>
<dbReference type="InterPro" id="IPR002299">
    <property type="entry name" value="Porin_Neis"/>
</dbReference>
<dbReference type="PANTHER" id="PTHR34501">
    <property type="entry name" value="PROTEIN YDDL-RELATED"/>
    <property type="match status" value="1"/>
</dbReference>
<dbReference type="Proteomes" id="UP000286947">
    <property type="component" value="Unassembled WGS sequence"/>
</dbReference>
<gene>
    <name evidence="13" type="ORF">CUZ56_01673</name>
</gene>
<evidence type="ECO:0000313" key="14">
    <source>
        <dbReference type="Proteomes" id="UP000286947"/>
    </source>
</evidence>
<protein>
    <submittedName>
        <fullName evidence="13">Outer membrane porin protein 32</fullName>
    </submittedName>
</protein>
<evidence type="ECO:0000256" key="11">
    <source>
        <dbReference type="SAM" id="SignalP"/>
    </source>
</evidence>
<accession>A0A433SDS1</accession>
<dbReference type="OrthoDB" id="8520696at2"/>
<keyword evidence="3" id="KW-0813">Transport</keyword>
<proteinExistence type="predicted"/>
<keyword evidence="5" id="KW-0812">Transmembrane</keyword>
<dbReference type="GO" id="GO:0006811">
    <property type="term" value="P:monoatomic ion transport"/>
    <property type="evidence" value="ECO:0007669"/>
    <property type="project" value="UniProtKB-KW"/>
</dbReference>
<dbReference type="EMBL" id="PQSP01000003">
    <property type="protein sequence ID" value="RUS66878.1"/>
    <property type="molecule type" value="Genomic_DNA"/>
</dbReference>
<evidence type="ECO:0000256" key="1">
    <source>
        <dbReference type="ARBA" id="ARBA00004571"/>
    </source>
</evidence>